<reference evidence="1" key="1">
    <citation type="journal article" date="2019" name="bioRxiv">
        <title>The Genome of the Zebra Mussel, Dreissena polymorpha: A Resource for Invasive Species Research.</title>
        <authorList>
            <person name="McCartney M.A."/>
            <person name="Auch B."/>
            <person name="Kono T."/>
            <person name="Mallez S."/>
            <person name="Zhang Y."/>
            <person name="Obille A."/>
            <person name="Becker A."/>
            <person name="Abrahante J.E."/>
            <person name="Garbe J."/>
            <person name="Badalamenti J.P."/>
            <person name="Herman A."/>
            <person name="Mangelson H."/>
            <person name="Liachko I."/>
            <person name="Sullivan S."/>
            <person name="Sone E.D."/>
            <person name="Koren S."/>
            <person name="Silverstein K.A.T."/>
            <person name="Beckman K.B."/>
            <person name="Gohl D.M."/>
        </authorList>
    </citation>
    <scope>NUCLEOTIDE SEQUENCE</scope>
    <source>
        <strain evidence="1">Duluth1</strain>
        <tissue evidence="1">Whole animal</tissue>
    </source>
</reference>
<protein>
    <submittedName>
        <fullName evidence="1">Uncharacterized protein</fullName>
    </submittedName>
</protein>
<name>A0A9D4KUJ4_DREPO</name>
<gene>
    <name evidence="1" type="ORF">DPMN_088684</name>
</gene>
<dbReference type="AlphaFoldDB" id="A0A9D4KUJ4"/>
<reference evidence="1" key="2">
    <citation type="submission" date="2020-11" db="EMBL/GenBank/DDBJ databases">
        <authorList>
            <person name="McCartney M.A."/>
            <person name="Auch B."/>
            <person name="Kono T."/>
            <person name="Mallez S."/>
            <person name="Becker A."/>
            <person name="Gohl D.M."/>
            <person name="Silverstein K.A.T."/>
            <person name="Koren S."/>
            <person name="Bechman K.B."/>
            <person name="Herman A."/>
            <person name="Abrahante J.E."/>
            <person name="Garbe J."/>
        </authorList>
    </citation>
    <scope>NUCLEOTIDE SEQUENCE</scope>
    <source>
        <strain evidence="1">Duluth1</strain>
        <tissue evidence="1">Whole animal</tissue>
    </source>
</reference>
<keyword evidence="2" id="KW-1185">Reference proteome</keyword>
<evidence type="ECO:0000313" key="1">
    <source>
        <dbReference type="EMBL" id="KAH3846383.1"/>
    </source>
</evidence>
<organism evidence="1 2">
    <name type="scientific">Dreissena polymorpha</name>
    <name type="common">Zebra mussel</name>
    <name type="synonym">Mytilus polymorpha</name>
    <dbReference type="NCBI Taxonomy" id="45954"/>
    <lineage>
        <taxon>Eukaryota</taxon>
        <taxon>Metazoa</taxon>
        <taxon>Spiralia</taxon>
        <taxon>Lophotrochozoa</taxon>
        <taxon>Mollusca</taxon>
        <taxon>Bivalvia</taxon>
        <taxon>Autobranchia</taxon>
        <taxon>Heteroconchia</taxon>
        <taxon>Euheterodonta</taxon>
        <taxon>Imparidentia</taxon>
        <taxon>Neoheterodontei</taxon>
        <taxon>Myida</taxon>
        <taxon>Dreissenoidea</taxon>
        <taxon>Dreissenidae</taxon>
        <taxon>Dreissena</taxon>
    </lineage>
</organism>
<sequence length="277" mass="32277">MLSKKYEFKGSLIDAQYQDLPKSLNMLVEMILSGTDICHETGPEFNLKDIASSLTQLLVFNAVKRVKKDSKHVRTLHPLDRETMLPLYLGLTVHNKIRHKDLVDVLYEKGLSAGRANSIQNGASTSHGQWAHQVLVAALYILKCKAYKEYTERVTDSAEKFDYQKWSDMMDNIHPQFAYWNKTMELEILCLQFMKSQREANYEMYVECLGKMVPWMFAINHVHYARWLTVHSQDLILIKERSIDVHEEFTKGHFVTNKTKHRFLALAPTKFMSSRML</sequence>
<proteinExistence type="predicted"/>
<dbReference type="PANTHER" id="PTHR47018">
    <property type="entry name" value="CXC DOMAIN-CONTAINING PROTEIN-RELATED"/>
    <property type="match status" value="1"/>
</dbReference>
<evidence type="ECO:0000313" key="2">
    <source>
        <dbReference type="Proteomes" id="UP000828390"/>
    </source>
</evidence>
<accession>A0A9D4KUJ4</accession>
<dbReference type="EMBL" id="JAIWYP010000003">
    <property type="protein sequence ID" value="KAH3846383.1"/>
    <property type="molecule type" value="Genomic_DNA"/>
</dbReference>
<comment type="caution">
    <text evidence="1">The sequence shown here is derived from an EMBL/GenBank/DDBJ whole genome shotgun (WGS) entry which is preliminary data.</text>
</comment>
<dbReference type="Proteomes" id="UP000828390">
    <property type="component" value="Unassembled WGS sequence"/>
</dbReference>